<dbReference type="eggNOG" id="ENOG502RMUG">
    <property type="taxonomic scope" value="Eukaryota"/>
</dbReference>
<proteinExistence type="predicted"/>
<dbReference type="EMBL" id="GL629765">
    <property type="protein sequence ID" value="EFX04619.1"/>
    <property type="molecule type" value="Genomic_DNA"/>
</dbReference>
<dbReference type="Proteomes" id="UP000007796">
    <property type="component" value="Unassembled WGS sequence"/>
</dbReference>
<protein>
    <submittedName>
        <fullName evidence="2">Uncharacterized protein</fullName>
    </submittedName>
</protein>
<dbReference type="GeneID" id="25974437"/>
<organism evidence="3">
    <name type="scientific">Grosmannia clavigera (strain kw1407 / UAMH 11150)</name>
    <name type="common">Blue stain fungus</name>
    <name type="synonym">Graphiocladiella clavigera</name>
    <dbReference type="NCBI Taxonomy" id="655863"/>
    <lineage>
        <taxon>Eukaryota</taxon>
        <taxon>Fungi</taxon>
        <taxon>Dikarya</taxon>
        <taxon>Ascomycota</taxon>
        <taxon>Pezizomycotina</taxon>
        <taxon>Sordariomycetes</taxon>
        <taxon>Sordariomycetidae</taxon>
        <taxon>Ophiostomatales</taxon>
        <taxon>Ophiostomataceae</taxon>
        <taxon>Leptographium</taxon>
    </lineage>
</organism>
<dbReference type="RefSeq" id="XP_014174101.1">
    <property type="nucleotide sequence ID" value="XM_014318626.1"/>
</dbReference>
<feature type="region of interest" description="Disordered" evidence="1">
    <location>
        <begin position="153"/>
        <end position="193"/>
    </location>
</feature>
<sequence length="304" mass="34281">MDNFQPTYHLPPNFSTPPPPKGPFHLGTVIRDFDRREQMRPLNHGKDIYGKSKILPIEADMVYSDRKTRLFASQSQMQSGKLGPWTKFIAIDGVGREGDSYEFDYVDTKFFYPSRLYISQCMAISDVDEYVRVTNYKKAVFLVTGLKVARASTRQKGDLPGTKPQPGGMPPPEEAHVRASLSPEEMGHPSGSHGAGMLRVSTVSEKFSQRHIQEEWDIVVGIQCLKIYYKGMFTGNMQLEDETYTDGATFLGEDDVEQKIVQYDDLRIVGPADYNNPSFSPETVVSDDGTEIEVWMLPTSKTEK</sequence>
<evidence type="ECO:0000313" key="2">
    <source>
        <dbReference type="EMBL" id="EFX04619.1"/>
    </source>
</evidence>
<reference evidence="2 3" key="1">
    <citation type="journal article" date="2011" name="Proc. Natl. Acad. Sci. U.S.A.">
        <title>Genome and transcriptome analyses of the mountain pine beetle-fungal symbiont Grosmannia clavigera, a lodgepole pine pathogen.</title>
        <authorList>
            <person name="DiGuistini S."/>
            <person name="Wang Y."/>
            <person name="Liao N.Y."/>
            <person name="Taylor G."/>
            <person name="Tanguay P."/>
            <person name="Feau N."/>
            <person name="Henrissat B."/>
            <person name="Chan S.K."/>
            <person name="Hesse-Orce U."/>
            <person name="Alamouti S.M."/>
            <person name="Tsui C.K.M."/>
            <person name="Docking R.T."/>
            <person name="Levasseur A."/>
            <person name="Haridas S."/>
            <person name="Robertson G."/>
            <person name="Birol I."/>
            <person name="Holt R.A."/>
            <person name="Marra M.A."/>
            <person name="Hamelin R.C."/>
            <person name="Hirst M."/>
            <person name="Jones S.J.M."/>
            <person name="Bohlmann J."/>
            <person name="Breuil C."/>
        </authorList>
    </citation>
    <scope>NUCLEOTIDE SEQUENCE [LARGE SCALE GENOMIC DNA]</scope>
    <source>
        <strain evidence="3">kw1407 / UAMH 11150</strain>
    </source>
</reference>
<keyword evidence="3" id="KW-1185">Reference proteome</keyword>
<feature type="region of interest" description="Disordered" evidence="1">
    <location>
        <begin position="1"/>
        <end position="25"/>
    </location>
</feature>
<evidence type="ECO:0000256" key="1">
    <source>
        <dbReference type="SAM" id="MobiDB-lite"/>
    </source>
</evidence>
<name>F0XET8_GROCL</name>
<accession>F0XET8</accession>
<dbReference type="OrthoDB" id="4500473at2759"/>
<dbReference type="AlphaFoldDB" id="F0XET8"/>
<evidence type="ECO:0000313" key="3">
    <source>
        <dbReference type="Proteomes" id="UP000007796"/>
    </source>
</evidence>
<dbReference type="InParanoid" id="F0XET8"/>
<dbReference type="HOGENOM" id="CLU_057547_1_0_1"/>
<dbReference type="STRING" id="655863.F0XET8"/>
<gene>
    <name evidence="2" type="ORF">CMQ_1547</name>
</gene>